<name>A0AAV0BJS8_PHAPC</name>
<proteinExistence type="predicted"/>
<feature type="transmembrane region" description="Helical" evidence="1">
    <location>
        <begin position="127"/>
        <end position="145"/>
    </location>
</feature>
<keyword evidence="1" id="KW-0812">Transmembrane</keyword>
<evidence type="ECO:0000313" key="2">
    <source>
        <dbReference type="EMBL" id="CAH7685788.1"/>
    </source>
</evidence>
<keyword evidence="1" id="KW-0472">Membrane</keyword>
<protein>
    <submittedName>
        <fullName evidence="2">Expressed protein</fullName>
    </submittedName>
</protein>
<evidence type="ECO:0000256" key="1">
    <source>
        <dbReference type="SAM" id="Phobius"/>
    </source>
</evidence>
<accession>A0AAV0BJS8</accession>
<evidence type="ECO:0000313" key="3">
    <source>
        <dbReference type="Proteomes" id="UP001153365"/>
    </source>
</evidence>
<organism evidence="2 3">
    <name type="scientific">Phakopsora pachyrhizi</name>
    <name type="common">Asian soybean rust disease fungus</name>
    <dbReference type="NCBI Taxonomy" id="170000"/>
    <lineage>
        <taxon>Eukaryota</taxon>
        <taxon>Fungi</taxon>
        <taxon>Dikarya</taxon>
        <taxon>Basidiomycota</taxon>
        <taxon>Pucciniomycotina</taxon>
        <taxon>Pucciniomycetes</taxon>
        <taxon>Pucciniales</taxon>
        <taxon>Phakopsoraceae</taxon>
        <taxon>Phakopsora</taxon>
    </lineage>
</organism>
<dbReference type="Proteomes" id="UP001153365">
    <property type="component" value="Unassembled WGS sequence"/>
</dbReference>
<comment type="caution">
    <text evidence="2">The sequence shown here is derived from an EMBL/GenBank/DDBJ whole genome shotgun (WGS) entry which is preliminary data.</text>
</comment>
<dbReference type="PANTHER" id="PTHR37852">
    <property type="entry name" value="YALI0B21208P"/>
    <property type="match status" value="1"/>
</dbReference>
<keyword evidence="3" id="KW-1185">Reference proteome</keyword>
<gene>
    <name evidence="2" type="ORF">PPACK8108_LOCUS20366</name>
</gene>
<feature type="transmembrane region" description="Helical" evidence="1">
    <location>
        <begin position="104"/>
        <end position="121"/>
    </location>
</feature>
<dbReference type="AlphaFoldDB" id="A0AAV0BJS8"/>
<sequence length="167" mass="18187">MSTNAYHPIFTPTACAAIIGFASGATTSAKFSGLQFTAENLHRLPKTKADWYFFQKTKNYKVILGGIFGGFKVGAKLGFWTSGFCCLKEAFTHSGISLIEKNKFLAGGLSGLTVAISSSYFYKLQPIFLPSRLFIGSFLGLLAGAGEDARTFLSIDKYQDLKYDVDT</sequence>
<dbReference type="PANTHER" id="PTHR37852:SF1">
    <property type="entry name" value="HIG1 DOMAIN-CONTAINING PROTEIN"/>
    <property type="match status" value="1"/>
</dbReference>
<keyword evidence="1" id="KW-1133">Transmembrane helix</keyword>
<dbReference type="EMBL" id="CALTRL010005744">
    <property type="protein sequence ID" value="CAH7685788.1"/>
    <property type="molecule type" value="Genomic_DNA"/>
</dbReference>
<reference evidence="2" key="1">
    <citation type="submission" date="2022-06" db="EMBL/GenBank/DDBJ databases">
        <authorList>
            <consortium name="SYNGENTA / RWTH Aachen University"/>
        </authorList>
    </citation>
    <scope>NUCLEOTIDE SEQUENCE</scope>
</reference>